<accession>A0ABP8NF15</accession>
<dbReference type="EMBL" id="BAABHD010000078">
    <property type="protein sequence ID" value="GAA4464815.1"/>
    <property type="molecule type" value="Genomic_DNA"/>
</dbReference>
<feature type="region of interest" description="Disordered" evidence="1">
    <location>
        <begin position="336"/>
        <end position="360"/>
    </location>
</feature>
<comment type="caution">
    <text evidence="3">The sequence shown here is derived from an EMBL/GenBank/DDBJ whole genome shotgun (WGS) entry which is preliminary data.</text>
</comment>
<evidence type="ECO:0000259" key="2">
    <source>
        <dbReference type="Pfam" id="PF03432"/>
    </source>
</evidence>
<reference evidence="4" key="1">
    <citation type="journal article" date="2019" name="Int. J. Syst. Evol. Microbiol.">
        <title>The Global Catalogue of Microorganisms (GCM) 10K type strain sequencing project: providing services to taxonomists for standard genome sequencing and annotation.</title>
        <authorList>
            <consortium name="The Broad Institute Genomics Platform"/>
            <consortium name="The Broad Institute Genome Sequencing Center for Infectious Disease"/>
            <person name="Wu L."/>
            <person name="Ma J."/>
        </authorList>
    </citation>
    <scope>NUCLEOTIDE SEQUENCE [LARGE SCALE GENOMIC DNA]</scope>
    <source>
        <strain evidence="4">JCM 17927</strain>
    </source>
</reference>
<dbReference type="Pfam" id="PF03432">
    <property type="entry name" value="Relaxase"/>
    <property type="match status" value="1"/>
</dbReference>
<evidence type="ECO:0000313" key="4">
    <source>
        <dbReference type="Proteomes" id="UP001501175"/>
    </source>
</evidence>
<feature type="compositionally biased region" description="Polar residues" evidence="1">
    <location>
        <begin position="349"/>
        <end position="360"/>
    </location>
</feature>
<evidence type="ECO:0000256" key="1">
    <source>
        <dbReference type="SAM" id="MobiDB-lite"/>
    </source>
</evidence>
<dbReference type="InterPro" id="IPR005094">
    <property type="entry name" value="Endonuclease_MobA/VirD2"/>
</dbReference>
<evidence type="ECO:0000313" key="3">
    <source>
        <dbReference type="EMBL" id="GAA4464815.1"/>
    </source>
</evidence>
<organism evidence="3 4">
    <name type="scientific">Nibrella saemangeumensis</name>
    <dbReference type="NCBI Taxonomy" id="1084526"/>
    <lineage>
        <taxon>Bacteria</taxon>
        <taxon>Pseudomonadati</taxon>
        <taxon>Bacteroidota</taxon>
        <taxon>Cytophagia</taxon>
        <taxon>Cytophagales</taxon>
        <taxon>Spirosomataceae</taxon>
        <taxon>Nibrella</taxon>
    </lineage>
</organism>
<feature type="region of interest" description="Disordered" evidence="1">
    <location>
        <begin position="387"/>
        <end position="412"/>
    </location>
</feature>
<gene>
    <name evidence="3" type="primary">mobB_2</name>
    <name evidence="3" type="ORF">GCM10023189_44600</name>
</gene>
<feature type="domain" description="MobA/VirD2-like nuclease" evidence="2">
    <location>
        <begin position="33"/>
        <end position="139"/>
    </location>
</feature>
<proteinExistence type="predicted"/>
<dbReference type="Proteomes" id="UP001501175">
    <property type="component" value="Unassembled WGS sequence"/>
</dbReference>
<name>A0ABP8NF15_9BACT</name>
<protein>
    <submittedName>
        <fullName evidence="3">Conjugal transfer protein MobB</fullName>
    </submittedName>
</protein>
<keyword evidence="4" id="KW-1185">Reference proteome</keyword>
<feature type="compositionally biased region" description="Basic residues" evidence="1">
    <location>
        <begin position="401"/>
        <end position="412"/>
    </location>
</feature>
<sequence>MYYNEEKVGKGEAVRLALRNYEALLVPPEIAQRQQVAYVLEEQAALNARISKPTFHVSLSLAPGEKPDAGDLLDIADRYMLGLGYGQQPYAVYQHFDTDHTHVHIVSVRVDYDGNKVPDKFEQVRSNKLRQEIEKEFGLMPAEQVARRPKLAQLRPLVYGEGDLKRDMTNVVLTVLKDFRFSTFAQYNQLLRLYNVRAEEVELAGAKQPGLRYRIIDAQGNAQGPGLKASSLTQQPTLATVERRMKAGKKIKEDNVSNLRRLLEPRLVESTSWSDFHRKLHGLDILILPHHGVGGNLFGVSFLDVKRKAIYSGSEIGKEYSANHLKSVLGANYEPGHASPAPINDTAKQEITPSSSNLRPQQVDLEPEVSALSNASLLRDLLRAISGQPEGQESEQELKKMVKKSRQKPRLS</sequence>